<dbReference type="InterPro" id="IPR003347">
    <property type="entry name" value="JmjC_dom"/>
</dbReference>
<keyword evidence="22" id="KW-1185">Reference proteome</keyword>
<feature type="domain" description="JmjC" evidence="20">
    <location>
        <begin position="218"/>
        <end position="384"/>
    </location>
</feature>
<keyword evidence="6" id="KW-0862">Zinc</keyword>
<dbReference type="FunFam" id="3.30.160.60:FF:000747">
    <property type="entry name" value="Probable lysine-specific demethylase ELF6"/>
    <property type="match status" value="1"/>
</dbReference>
<keyword evidence="4" id="KW-0677">Repeat</keyword>
<feature type="region of interest" description="Disordered" evidence="17">
    <location>
        <begin position="709"/>
        <end position="780"/>
    </location>
</feature>
<gene>
    <name evidence="21" type="ORF">Nepgr_018587</name>
</gene>
<keyword evidence="9" id="KW-0560">Oxidoreductase</keyword>
<evidence type="ECO:0000256" key="7">
    <source>
        <dbReference type="ARBA" id="ARBA00022853"/>
    </source>
</evidence>
<evidence type="ECO:0000256" key="15">
    <source>
        <dbReference type="ARBA" id="ARBA00051751"/>
    </source>
</evidence>
<keyword evidence="12" id="KW-0804">Transcription</keyword>
<feature type="compositionally biased region" description="Low complexity" evidence="17">
    <location>
        <begin position="1242"/>
        <end position="1251"/>
    </location>
</feature>
<dbReference type="SMART" id="SM00545">
    <property type="entry name" value="JmjN"/>
    <property type="match status" value="1"/>
</dbReference>
<dbReference type="GO" id="GO:0010628">
    <property type="term" value="P:positive regulation of gene expression"/>
    <property type="evidence" value="ECO:0007669"/>
    <property type="project" value="UniProtKB-ARBA"/>
</dbReference>
<evidence type="ECO:0000256" key="13">
    <source>
        <dbReference type="ARBA" id="ARBA00023242"/>
    </source>
</evidence>
<dbReference type="PROSITE" id="PS51183">
    <property type="entry name" value="JMJN"/>
    <property type="match status" value="1"/>
</dbReference>
<evidence type="ECO:0000313" key="22">
    <source>
        <dbReference type="Proteomes" id="UP001279734"/>
    </source>
</evidence>
<evidence type="ECO:0000256" key="16">
    <source>
        <dbReference type="PROSITE-ProRule" id="PRU00042"/>
    </source>
</evidence>
<evidence type="ECO:0000256" key="17">
    <source>
        <dbReference type="SAM" id="MobiDB-lite"/>
    </source>
</evidence>
<evidence type="ECO:0000256" key="5">
    <source>
        <dbReference type="ARBA" id="ARBA00022771"/>
    </source>
</evidence>
<dbReference type="Proteomes" id="UP001279734">
    <property type="component" value="Unassembled WGS sequence"/>
</dbReference>
<dbReference type="GO" id="GO:0040029">
    <property type="term" value="P:epigenetic regulation of gene expression"/>
    <property type="evidence" value="ECO:0007669"/>
    <property type="project" value="UniProtKB-ARBA"/>
</dbReference>
<evidence type="ECO:0000313" key="21">
    <source>
        <dbReference type="EMBL" id="GMH16746.1"/>
    </source>
</evidence>
<feature type="compositionally biased region" description="Polar residues" evidence="17">
    <location>
        <begin position="1154"/>
        <end position="1167"/>
    </location>
</feature>
<evidence type="ECO:0000256" key="9">
    <source>
        <dbReference type="ARBA" id="ARBA00023002"/>
    </source>
</evidence>
<comment type="catalytic activity">
    <reaction evidence="15">
        <text>N(6),N(6),N(6)-trimethyl-L-lysyl(27)-[histone H3] + 2-oxoglutarate + O2 = N(6),N(6)-dimethyl-L-lysyl(27)-[histone H3] + formaldehyde + succinate + CO2</text>
        <dbReference type="Rhea" id="RHEA:60228"/>
        <dbReference type="Rhea" id="RHEA-COMP:15535"/>
        <dbReference type="Rhea" id="RHEA-COMP:15539"/>
        <dbReference type="ChEBI" id="CHEBI:15379"/>
        <dbReference type="ChEBI" id="CHEBI:16526"/>
        <dbReference type="ChEBI" id="CHEBI:16810"/>
        <dbReference type="ChEBI" id="CHEBI:16842"/>
        <dbReference type="ChEBI" id="CHEBI:30031"/>
        <dbReference type="ChEBI" id="CHEBI:61961"/>
        <dbReference type="ChEBI" id="CHEBI:61976"/>
    </reaction>
    <physiologicalReaction direction="left-to-right" evidence="15">
        <dbReference type="Rhea" id="RHEA:60229"/>
    </physiologicalReaction>
</comment>
<dbReference type="PROSITE" id="PS50157">
    <property type="entry name" value="ZINC_FINGER_C2H2_2"/>
    <property type="match status" value="3"/>
</dbReference>
<evidence type="ECO:0000259" key="19">
    <source>
        <dbReference type="PROSITE" id="PS51183"/>
    </source>
</evidence>
<dbReference type="PANTHER" id="PTHR10694:SF38">
    <property type="entry name" value="LYSINE-SPECIFIC DEMETHYLASE REF6"/>
    <property type="match status" value="1"/>
</dbReference>
<feature type="region of interest" description="Disordered" evidence="17">
    <location>
        <begin position="1242"/>
        <end position="1261"/>
    </location>
</feature>
<keyword evidence="8" id="KW-0223">Dioxygenase</keyword>
<evidence type="ECO:0000256" key="1">
    <source>
        <dbReference type="ARBA" id="ARBA00004123"/>
    </source>
</evidence>
<dbReference type="SUPFAM" id="SSF51197">
    <property type="entry name" value="Clavaminate synthase-like"/>
    <property type="match status" value="1"/>
</dbReference>
<keyword evidence="11" id="KW-0805">Transcription regulation</keyword>
<keyword evidence="13" id="KW-0539">Nucleus</keyword>
<evidence type="ECO:0008006" key="23">
    <source>
        <dbReference type="Google" id="ProtNLM"/>
    </source>
</evidence>
<dbReference type="GO" id="GO:0009826">
    <property type="term" value="P:unidimensional cell growth"/>
    <property type="evidence" value="ECO:0007669"/>
    <property type="project" value="UniProtKB-ARBA"/>
</dbReference>
<comment type="subcellular location">
    <subcellularLocation>
        <location evidence="1">Nucleus</location>
    </subcellularLocation>
</comment>
<dbReference type="Pfam" id="PF02373">
    <property type="entry name" value="JmjC"/>
    <property type="match status" value="1"/>
</dbReference>
<feature type="compositionally biased region" description="Basic and acidic residues" evidence="17">
    <location>
        <begin position="1115"/>
        <end position="1133"/>
    </location>
</feature>
<dbReference type="SMART" id="SM00558">
    <property type="entry name" value="JmjC"/>
    <property type="match status" value="1"/>
</dbReference>
<dbReference type="PANTHER" id="PTHR10694">
    <property type="entry name" value="LYSINE-SPECIFIC DEMETHYLASE"/>
    <property type="match status" value="1"/>
</dbReference>
<dbReference type="GO" id="GO:0005634">
    <property type="term" value="C:nucleus"/>
    <property type="evidence" value="ECO:0007669"/>
    <property type="project" value="UniProtKB-SubCell"/>
</dbReference>
<evidence type="ECO:0000256" key="3">
    <source>
        <dbReference type="ARBA" id="ARBA00022723"/>
    </source>
</evidence>
<feature type="domain" description="C2H2-type" evidence="18">
    <location>
        <begin position="1322"/>
        <end position="1351"/>
    </location>
</feature>
<reference evidence="21" key="1">
    <citation type="submission" date="2023-05" db="EMBL/GenBank/DDBJ databases">
        <title>Nepenthes gracilis genome sequencing.</title>
        <authorList>
            <person name="Fukushima K."/>
        </authorList>
    </citation>
    <scope>NUCLEOTIDE SEQUENCE</scope>
    <source>
        <strain evidence="21">SING2019-196</strain>
    </source>
</reference>
<dbReference type="GO" id="GO:0048580">
    <property type="term" value="P:regulation of post-embryonic development"/>
    <property type="evidence" value="ECO:0007669"/>
    <property type="project" value="UniProtKB-ARBA"/>
</dbReference>
<evidence type="ECO:0000256" key="11">
    <source>
        <dbReference type="ARBA" id="ARBA00023015"/>
    </source>
</evidence>
<dbReference type="GO" id="GO:0000785">
    <property type="term" value="C:chromatin"/>
    <property type="evidence" value="ECO:0007669"/>
    <property type="project" value="TreeGrafter"/>
</dbReference>
<comment type="caution">
    <text evidence="21">The sequence shown here is derived from an EMBL/GenBank/DDBJ whole genome shotgun (WGS) entry which is preliminary data.</text>
</comment>
<dbReference type="GO" id="GO:0008270">
    <property type="term" value="F:zinc ion binding"/>
    <property type="evidence" value="ECO:0007669"/>
    <property type="project" value="UniProtKB-KW"/>
</dbReference>
<dbReference type="PROSITE" id="PS00028">
    <property type="entry name" value="ZINC_FINGER_C2H2_1"/>
    <property type="match status" value="3"/>
</dbReference>
<dbReference type="SUPFAM" id="SSF57667">
    <property type="entry name" value="beta-beta-alpha zinc fingers"/>
    <property type="match status" value="2"/>
</dbReference>
<comment type="similarity">
    <text evidence="2">Belongs to the JHDM3 histone demethylase family.</text>
</comment>
<comment type="catalytic activity">
    <reaction evidence="14">
        <text>N(6),N(6)-dimethyl-L-lysyl(27)-[histone H3] + 2-oxoglutarate + O2 = N(6)-methyl-L-lysyl(27)-[histone H3] + formaldehyde + succinate + CO2</text>
        <dbReference type="Rhea" id="RHEA:60232"/>
        <dbReference type="Rhea" id="RHEA-COMP:15539"/>
        <dbReference type="Rhea" id="RHEA-COMP:15544"/>
        <dbReference type="ChEBI" id="CHEBI:15379"/>
        <dbReference type="ChEBI" id="CHEBI:16526"/>
        <dbReference type="ChEBI" id="CHEBI:16810"/>
        <dbReference type="ChEBI" id="CHEBI:16842"/>
        <dbReference type="ChEBI" id="CHEBI:30031"/>
        <dbReference type="ChEBI" id="CHEBI:61929"/>
        <dbReference type="ChEBI" id="CHEBI:61976"/>
    </reaction>
    <physiologicalReaction direction="left-to-right" evidence="14">
        <dbReference type="Rhea" id="RHEA:60233"/>
    </physiologicalReaction>
</comment>
<evidence type="ECO:0000259" key="20">
    <source>
        <dbReference type="PROSITE" id="PS51184"/>
    </source>
</evidence>
<dbReference type="GO" id="GO:2000028">
    <property type="term" value="P:regulation of photoperiodism, flowering"/>
    <property type="evidence" value="ECO:0007669"/>
    <property type="project" value="UniProtKB-ARBA"/>
</dbReference>
<keyword evidence="5 16" id="KW-0863">Zinc-finger</keyword>
<organism evidence="21 22">
    <name type="scientific">Nepenthes gracilis</name>
    <name type="common">Slender pitcher plant</name>
    <dbReference type="NCBI Taxonomy" id="150966"/>
    <lineage>
        <taxon>Eukaryota</taxon>
        <taxon>Viridiplantae</taxon>
        <taxon>Streptophyta</taxon>
        <taxon>Embryophyta</taxon>
        <taxon>Tracheophyta</taxon>
        <taxon>Spermatophyta</taxon>
        <taxon>Magnoliopsida</taxon>
        <taxon>eudicotyledons</taxon>
        <taxon>Gunneridae</taxon>
        <taxon>Pentapetalae</taxon>
        <taxon>Caryophyllales</taxon>
        <taxon>Nepenthaceae</taxon>
        <taxon>Nepenthes</taxon>
    </lineage>
</organism>
<feature type="domain" description="JmjN" evidence="19">
    <location>
        <begin position="48"/>
        <end position="89"/>
    </location>
</feature>
<feature type="region of interest" description="Disordered" evidence="17">
    <location>
        <begin position="970"/>
        <end position="991"/>
    </location>
</feature>
<dbReference type="InterPro" id="IPR003349">
    <property type="entry name" value="JmjN"/>
</dbReference>
<dbReference type="FunFam" id="2.60.120.650:FF:000023">
    <property type="entry name" value="Probable lysine-specific demethylase ELF6"/>
    <property type="match status" value="1"/>
</dbReference>
<feature type="domain" description="C2H2-type" evidence="18">
    <location>
        <begin position="1352"/>
        <end position="1383"/>
    </location>
</feature>
<dbReference type="Pfam" id="PF02375">
    <property type="entry name" value="JmjN"/>
    <property type="match status" value="1"/>
</dbReference>
<accession>A0AAD3SVE1</accession>
<sequence length="1386" mass="154552">MINFTPDTRAKSPALFIPFHLMGTAVPTAEQSNNNPEVFSWLKTLPVAPVYHPTIQEFQDPIAYIFKIEKEASKYGICKIVPPVAPEPKKSAISNLNRSLAARSPNSQPTFTTRQQQIGFCPRKQNPVQKSVWQSGEHYTLEQFVAKAKSFEKSYLKNHAKKPLSALEVETLYWKANGDRPFSVEYANDLPGSAFGPIKENKRRDAGDTAYGNVTVGETAWNMRGISRANGSLLRFMKEEIPGVTSPMVYIAMMFSWFAWHVEDHDLHSLNYMHMGAGKTWYGVPRDAAMAFEEVVRVHGYNEEINPLVTFAMLGEKTTVMSPEVLIKAGVPCCRLVQNAGEFVVTFPRAYHLGFSHGFNCGEASNIATPEWLRFAKDAAIRRASINCPPMVSHFQLLYDLALAICSRMTMSSNLEPRSSRLKDKMKVEGETLVKQLFVQDVMQNNNLLHALGKESTVVLLPQNSSKKFAGSNLRIGSKYKGKYRVPFSLCSSEAAAEASEHIAPNETALVGRRDAKQYKAFYSVRAKFSSVSQKDDLLSPSGGSDACALPFETRYSGAENEGKDVGDECLDRGLFSCVKCGIWPFACVAIVQPTESAARYLLSADCNSFNDWLVCSRVSSDGMIIADDEQNASEPDSSSASLKKNVPDGLYDVPIQSADFEIPMVSQSTYPIMLSDFPMPKEDTTFEMAANVEKPEVSSALGLLAMAYGNPSDSDEDDIPPESPANIDDSISKMAHGKANVKRGHDSRAKRAHGSSFTKVESLDSEDEDSSKRVNLHGAHGSRRIYDKDGEYVTSSDFNEELAVNNLSNTEWHCSSGGHDAEISQIGDGNAAAENVPFACDEDSSRMHVFCLEHAVEVEQRLHPIGGVQISLLCHPDYPKVEAAAKQLAEELEMDYPWKDLSFQVATEDDEERIRSALESEEAMPKKGDWAVKLGINLYYSATLCRSPLYRKQMPYNSIIYSAFSCSSPSDSPLKPHVRGKGGSGGGGRQKKIVVAGKWCGKVWMSNQVHPLLVQRDREEEQEERTFNGWSKGGERITKKQESSHRDENILISRKQGRKRKMKVESRPVRKMKFVETNIAESDDCEDSSADKSHHEEHKRSFRRPKPRVNVRKPKAESRPTEKEKRRDRGIVESDLEDSEDGGSRQDRRGNVRKQQLGQETPQPQGSRKRTTKPEEGKEGGPSTRLRKRIAKPPVDSETKPSSGELSCKNKGKRSVALTGPKMKLPTLKSPTAKGPALRLPAARAPAGKRTPATKGPARHNEAEEGEYFCDIEGCIMSFGSKEELSLHKRNICPVEGCDKKFFSHKYLVQHRRVHEDDRPLKCPWKGCRMSFKWAWARTEHIRVHTGARPYVCNEPGCGQTFRFVSDFSRHKRKTGHSAKKKARG</sequence>
<dbReference type="GO" id="GO:0071558">
    <property type="term" value="F:histone H3K27me2/H3K27me3 demethylase activity"/>
    <property type="evidence" value="ECO:0007669"/>
    <property type="project" value="UniProtKB-ARBA"/>
</dbReference>
<feature type="compositionally biased region" description="Basic residues" evidence="17">
    <location>
        <begin position="1101"/>
        <end position="1114"/>
    </location>
</feature>
<feature type="compositionally biased region" description="Basic and acidic residues" evidence="17">
    <location>
        <begin position="1034"/>
        <end position="1049"/>
    </location>
</feature>
<evidence type="ECO:0000256" key="4">
    <source>
        <dbReference type="ARBA" id="ARBA00022737"/>
    </source>
</evidence>
<evidence type="ECO:0000256" key="14">
    <source>
        <dbReference type="ARBA" id="ARBA00050682"/>
    </source>
</evidence>
<evidence type="ECO:0000256" key="8">
    <source>
        <dbReference type="ARBA" id="ARBA00022964"/>
    </source>
</evidence>
<feature type="region of interest" description="Disordered" evidence="17">
    <location>
        <begin position="1018"/>
        <end position="1049"/>
    </location>
</feature>
<dbReference type="GO" id="GO:0009741">
    <property type="term" value="P:response to brassinosteroid"/>
    <property type="evidence" value="ECO:0007669"/>
    <property type="project" value="UniProtKB-ARBA"/>
</dbReference>
<evidence type="ECO:0000256" key="2">
    <source>
        <dbReference type="ARBA" id="ARBA00009711"/>
    </source>
</evidence>
<dbReference type="SMART" id="SM00355">
    <property type="entry name" value="ZnF_C2H2"/>
    <property type="match status" value="4"/>
</dbReference>
<dbReference type="Gene3D" id="2.60.120.650">
    <property type="entry name" value="Cupin"/>
    <property type="match status" value="1"/>
</dbReference>
<feature type="region of interest" description="Disordered" evidence="17">
    <location>
        <begin position="1083"/>
        <end position="1237"/>
    </location>
</feature>
<proteinExistence type="inferred from homology"/>
<feature type="compositionally biased region" description="Basic and acidic residues" evidence="17">
    <location>
        <begin position="1090"/>
        <end position="1100"/>
    </location>
</feature>
<dbReference type="PROSITE" id="PS51184">
    <property type="entry name" value="JMJC"/>
    <property type="match status" value="1"/>
</dbReference>
<keyword evidence="3" id="KW-0479">Metal-binding</keyword>
<protein>
    <recommendedName>
        <fullName evidence="23">Lysine-specific demethylase REF6</fullName>
    </recommendedName>
</protein>
<dbReference type="InterPro" id="IPR036236">
    <property type="entry name" value="Znf_C2H2_sf"/>
</dbReference>
<evidence type="ECO:0000259" key="18">
    <source>
        <dbReference type="PROSITE" id="PS50157"/>
    </source>
</evidence>
<feature type="domain" description="C2H2-type" evidence="18">
    <location>
        <begin position="1292"/>
        <end position="1321"/>
    </location>
</feature>
<keyword evidence="10" id="KW-0408">Iron</keyword>
<evidence type="ECO:0000256" key="10">
    <source>
        <dbReference type="ARBA" id="ARBA00023004"/>
    </source>
</evidence>
<evidence type="ECO:0000256" key="6">
    <source>
        <dbReference type="ARBA" id="ARBA00022833"/>
    </source>
</evidence>
<dbReference type="FunFam" id="3.30.160.60:FF:000763">
    <property type="entry name" value="Probable lysine-specific demethylase ELF6"/>
    <property type="match status" value="1"/>
</dbReference>
<dbReference type="EMBL" id="BSYO01000017">
    <property type="protein sequence ID" value="GMH16746.1"/>
    <property type="molecule type" value="Genomic_DNA"/>
</dbReference>
<name>A0AAD3SVE1_NEPGR</name>
<dbReference type="InterPro" id="IPR013087">
    <property type="entry name" value="Znf_C2H2_type"/>
</dbReference>
<dbReference type="GO" id="GO:0034647">
    <property type="term" value="F:histone H3K4me/H3K4me2/H3K4me3 demethylase activity"/>
    <property type="evidence" value="ECO:0007669"/>
    <property type="project" value="TreeGrafter"/>
</dbReference>
<evidence type="ECO:0000256" key="12">
    <source>
        <dbReference type="ARBA" id="ARBA00023163"/>
    </source>
</evidence>
<keyword evidence="7" id="KW-0156">Chromatin regulator</keyword>
<dbReference type="Gene3D" id="3.30.160.60">
    <property type="entry name" value="Classic Zinc Finger"/>
    <property type="match status" value="1"/>
</dbReference>